<dbReference type="OrthoDB" id="540004at2759"/>
<evidence type="ECO:0000313" key="2">
    <source>
        <dbReference type="Proteomes" id="UP000050761"/>
    </source>
</evidence>
<name>A0A183FSA8_HELPZ</name>
<evidence type="ECO:0000313" key="3">
    <source>
        <dbReference type="WBParaSite" id="HPBE_0001080801-mRNA-1"/>
    </source>
</evidence>
<keyword evidence="2" id="KW-1185">Reference proteome</keyword>
<sequence>MSLSSDRESRLVAYTAAVKNALADHGKFVICSCNFTKDELGRLFDDGSSLLFYAEIPAAHSITFGGRQGVTSTGVVFQRK</sequence>
<reference evidence="3" key="2">
    <citation type="submission" date="2019-09" db="UniProtKB">
        <authorList>
            <consortium name="WormBaseParasite"/>
        </authorList>
    </citation>
    <scope>IDENTIFICATION</scope>
</reference>
<dbReference type="GO" id="GO:0016279">
    <property type="term" value="F:protein-lysine N-methyltransferase activity"/>
    <property type="evidence" value="ECO:0007669"/>
    <property type="project" value="TreeGrafter"/>
</dbReference>
<accession>A0A3P7Z8D6</accession>
<accession>A0A183FSA8</accession>
<dbReference type="EMBL" id="UZAH01026890">
    <property type="protein sequence ID" value="VDO86409.1"/>
    <property type="molecule type" value="Genomic_DNA"/>
</dbReference>
<dbReference type="AlphaFoldDB" id="A0A183FSA8"/>
<reference evidence="1 2" key="1">
    <citation type="submission" date="2018-11" db="EMBL/GenBank/DDBJ databases">
        <authorList>
            <consortium name="Pathogen Informatics"/>
        </authorList>
    </citation>
    <scope>NUCLEOTIDE SEQUENCE [LARGE SCALE GENOMIC DNA]</scope>
</reference>
<protein>
    <submittedName>
        <fullName evidence="3">SAM_MT_RSMB_NOP domain-containing protein</fullName>
    </submittedName>
</protein>
<dbReference type="GO" id="GO:0005737">
    <property type="term" value="C:cytoplasm"/>
    <property type="evidence" value="ECO:0007669"/>
    <property type="project" value="TreeGrafter"/>
</dbReference>
<dbReference type="Proteomes" id="UP000050761">
    <property type="component" value="Unassembled WGS sequence"/>
</dbReference>
<evidence type="ECO:0000313" key="1">
    <source>
        <dbReference type="EMBL" id="VDO86409.1"/>
    </source>
</evidence>
<proteinExistence type="predicted"/>
<organism evidence="2 3">
    <name type="scientific">Heligmosomoides polygyrus</name>
    <name type="common">Parasitic roundworm</name>
    <dbReference type="NCBI Taxonomy" id="6339"/>
    <lineage>
        <taxon>Eukaryota</taxon>
        <taxon>Metazoa</taxon>
        <taxon>Ecdysozoa</taxon>
        <taxon>Nematoda</taxon>
        <taxon>Chromadorea</taxon>
        <taxon>Rhabditida</taxon>
        <taxon>Rhabditina</taxon>
        <taxon>Rhabditomorpha</taxon>
        <taxon>Strongyloidea</taxon>
        <taxon>Heligmosomidae</taxon>
        <taxon>Heligmosomoides</taxon>
    </lineage>
</organism>
<dbReference type="PANTHER" id="PTHR12843">
    <property type="entry name" value="PROTEIN-LYSINE N-METHYLTRANSFERASE METTL10"/>
    <property type="match status" value="1"/>
</dbReference>
<dbReference type="WBParaSite" id="HPBE_0001080801-mRNA-1">
    <property type="protein sequence ID" value="HPBE_0001080801-mRNA-1"/>
    <property type="gene ID" value="HPBE_0001080801"/>
</dbReference>
<dbReference type="PANTHER" id="PTHR12843:SF5">
    <property type="entry name" value="EEF1A LYSINE METHYLTRANSFERASE 2"/>
    <property type="match status" value="1"/>
</dbReference>
<gene>
    <name evidence="1" type="ORF">HPBE_LOCUS10809</name>
</gene>